<dbReference type="GO" id="GO:0071555">
    <property type="term" value="P:cell wall organization"/>
    <property type="evidence" value="ECO:0007669"/>
    <property type="project" value="UniProtKB-KW"/>
</dbReference>
<dbReference type="Proteomes" id="UP000430345">
    <property type="component" value="Unassembled WGS sequence"/>
</dbReference>
<evidence type="ECO:0000313" key="11">
    <source>
        <dbReference type="Proteomes" id="UP000430345"/>
    </source>
</evidence>
<keyword evidence="6" id="KW-0178">Competence</keyword>
<name>A0A6I1MT17_9CLOT</name>
<dbReference type="GO" id="GO:0030435">
    <property type="term" value="P:sporulation resulting in formation of a cellular spore"/>
    <property type="evidence" value="ECO:0007669"/>
    <property type="project" value="UniProtKB-KW"/>
</dbReference>
<evidence type="ECO:0000256" key="8">
    <source>
        <dbReference type="SAM" id="Phobius"/>
    </source>
</evidence>
<gene>
    <name evidence="10" type="ORF">GBZ86_06355</name>
</gene>
<dbReference type="SMART" id="SM00644">
    <property type="entry name" value="Ami_2"/>
    <property type="match status" value="1"/>
</dbReference>
<keyword evidence="5" id="KW-0749">Sporulation</keyword>
<evidence type="ECO:0000256" key="6">
    <source>
        <dbReference type="ARBA" id="ARBA00023287"/>
    </source>
</evidence>
<comment type="catalytic activity">
    <reaction evidence="1">
        <text>Hydrolyzes the link between N-acetylmuramoyl residues and L-amino acid residues in certain cell-wall glycopeptides.</text>
        <dbReference type="EC" id="3.5.1.28"/>
    </reaction>
</comment>
<dbReference type="PROSITE" id="PS51781">
    <property type="entry name" value="SH3B"/>
    <property type="match status" value="1"/>
</dbReference>
<sequence>MNLRVLRRNLKVYNIVLIILFAISILGNTKVLANESNISNILGVSVDKELIDRNYSKGEKINPTYIVIHDTDNRNTGADAIANRNYFANHKDAKASAHYVVDEDSVVQALEENWKGWHIGDGNNSKINNDNTIAIELCVNKDNDFDKTLELGINLTKQLMSKYNIPPENVVRHHDCSGKICPKMMMEDRPELWSYFQSQIGLEKTDKKPDYNIEQMNKWGKVINVKSMINLRKGPSINTDIIGKMNNEEDILVNYIENGWANVTTPSGVTGFIKNDYIDINYSNDESKVEDLKEEKYEEVTYRKGKVVGVNSVLQVRKGKGTNCLVIGKLKANTEVKILGESDGWYNILFLNNNKEKQGYVSSKYIKVQ</sequence>
<evidence type="ECO:0000256" key="1">
    <source>
        <dbReference type="ARBA" id="ARBA00001561"/>
    </source>
</evidence>
<dbReference type="PANTHER" id="PTHR30417:SF11">
    <property type="entry name" value="N-ACETYLMURAMOYL-L-ALANINE AMIDASE XLYA"/>
    <property type="match status" value="1"/>
</dbReference>
<keyword evidence="11" id="KW-1185">Reference proteome</keyword>
<protein>
    <recommendedName>
        <fullName evidence="3">N-acetylmuramoyl-L-alanine amidase</fullName>
        <ecNumber evidence="3">3.5.1.28</ecNumber>
    </recommendedName>
</protein>
<dbReference type="GO" id="GO:0008745">
    <property type="term" value="F:N-acetylmuramoyl-L-alanine amidase activity"/>
    <property type="evidence" value="ECO:0007669"/>
    <property type="project" value="UniProtKB-EC"/>
</dbReference>
<evidence type="ECO:0000256" key="2">
    <source>
        <dbReference type="ARBA" id="ARBA00007553"/>
    </source>
</evidence>
<keyword evidence="8" id="KW-0812">Transmembrane</keyword>
<dbReference type="GO" id="GO:0030420">
    <property type="term" value="P:establishment of competence for transformation"/>
    <property type="evidence" value="ECO:0007669"/>
    <property type="project" value="UniProtKB-KW"/>
</dbReference>
<reference evidence="10 11" key="1">
    <citation type="submission" date="2019-10" db="EMBL/GenBank/DDBJ databases">
        <title>The Genome Sequence of Clostridium tarantellae Isolated from Fish Brain.</title>
        <authorList>
            <person name="Bano L."/>
            <person name="Kiel M."/>
            <person name="Sales G."/>
            <person name="Doxey A.C."/>
            <person name="Mansfield M.J."/>
            <person name="Schiavone M."/>
            <person name="Rossetto O."/>
            <person name="Pirazzini M."/>
            <person name="Dobrindt U."/>
            <person name="Montecucco C."/>
        </authorList>
    </citation>
    <scope>NUCLEOTIDE SEQUENCE [LARGE SCALE GENOMIC DNA]</scope>
    <source>
        <strain evidence="10 11">DSM 3997</strain>
    </source>
</reference>
<dbReference type="Pfam" id="PF01510">
    <property type="entry name" value="Amidase_2"/>
    <property type="match status" value="1"/>
</dbReference>
<dbReference type="InterPro" id="IPR036505">
    <property type="entry name" value="Amidase/PGRP_sf"/>
</dbReference>
<dbReference type="SUPFAM" id="SSF55846">
    <property type="entry name" value="N-acetylmuramoyl-L-alanine amidase-like"/>
    <property type="match status" value="1"/>
</dbReference>
<comment type="caution">
    <text evidence="10">The sequence shown here is derived from an EMBL/GenBank/DDBJ whole genome shotgun (WGS) entry which is preliminary data.</text>
</comment>
<evidence type="ECO:0000256" key="5">
    <source>
        <dbReference type="ARBA" id="ARBA00022969"/>
    </source>
</evidence>
<dbReference type="GO" id="GO:0009253">
    <property type="term" value="P:peptidoglycan catabolic process"/>
    <property type="evidence" value="ECO:0007669"/>
    <property type="project" value="InterPro"/>
</dbReference>
<dbReference type="Pfam" id="PF08239">
    <property type="entry name" value="SH3_3"/>
    <property type="match status" value="1"/>
</dbReference>
<evidence type="ECO:0000256" key="7">
    <source>
        <dbReference type="ARBA" id="ARBA00023316"/>
    </source>
</evidence>
<evidence type="ECO:0000259" key="9">
    <source>
        <dbReference type="PROSITE" id="PS51781"/>
    </source>
</evidence>
<proteinExistence type="inferred from homology"/>
<dbReference type="AlphaFoldDB" id="A0A6I1MT17"/>
<keyword evidence="8" id="KW-0472">Membrane</keyword>
<dbReference type="InterPro" id="IPR002502">
    <property type="entry name" value="Amidase_domain"/>
</dbReference>
<accession>A0A6I1MT17</accession>
<feature type="domain" description="SH3b" evidence="9">
    <location>
        <begin position="303"/>
        <end position="369"/>
    </location>
</feature>
<evidence type="ECO:0000256" key="3">
    <source>
        <dbReference type="ARBA" id="ARBA00011901"/>
    </source>
</evidence>
<organism evidence="10 11">
    <name type="scientific">Clostridium tarantellae</name>
    <dbReference type="NCBI Taxonomy" id="39493"/>
    <lineage>
        <taxon>Bacteria</taxon>
        <taxon>Bacillati</taxon>
        <taxon>Bacillota</taxon>
        <taxon>Clostridia</taxon>
        <taxon>Eubacteriales</taxon>
        <taxon>Clostridiaceae</taxon>
        <taxon>Clostridium</taxon>
    </lineage>
</organism>
<dbReference type="PANTHER" id="PTHR30417">
    <property type="entry name" value="N-ACETYLMURAMOYL-L-ALANINE AMIDASE AMID"/>
    <property type="match status" value="1"/>
</dbReference>
<evidence type="ECO:0000313" key="10">
    <source>
        <dbReference type="EMBL" id="MPQ43379.1"/>
    </source>
</evidence>
<dbReference type="GO" id="GO:0009254">
    <property type="term" value="P:peptidoglycan turnover"/>
    <property type="evidence" value="ECO:0007669"/>
    <property type="project" value="TreeGrafter"/>
</dbReference>
<dbReference type="EC" id="3.5.1.28" evidence="3"/>
<keyword evidence="7" id="KW-0961">Cell wall biogenesis/degradation</keyword>
<dbReference type="Gene3D" id="3.40.80.10">
    <property type="entry name" value="Peptidoglycan recognition protein-like"/>
    <property type="match status" value="1"/>
</dbReference>
<dbReference type="EMBL" id="WHJC01000062">
    <property type="protein sequence ID" value="MPQ43379.1"/>
    <property type="molecule type" value="Genomic_DNA"/>
</dbReference>
<dbReference type="RefSeq" id="WP_152888843.1">
    <property type="nucleotide sequence ID" value="NZ_WHJC01000062.1"/>
</dbReference>
<keyword evidence="8" id="KW-1133">Transmembrane helix</keyword>
<dbReference type="InterPro" id="IPR051206">
    <property type="entry name" value="NAMLAA_amidase_2"/>
</dbReference>
<keyword evidence="4" id="KW-0378">Hydrolase</keyword>
<dbReference type="OrthoDB" id="9794294at2"/>
<dbReference type="InterPro" id="IPR003646">
    <property type="entry name" value="SH3-like_bac-type"/>
</dbReference>
<dbReference type="Gene3D" id="2.30.30.40">
    <property type="entry name" value="SH3 Domains"/>
    <property type="match status" value="2"/>
</dbReference>
<evidence type="ECO:0000256" key="4">
    <source>
        <dbReference type="ARBA" id="ARBA00022801"/>
    </source>
</evidence>
<dbReference type="CDD" id="cd06583">
    <property type="entry name" value="PGRP"/>
    <property type="match status" value="1"/>
</dbReference>
<dbReference type="SMART" id="SM00287">
    <property type="entry name" value="SH3b"/>
    <property type="match status" value="2"/>
</dbReference>
<comment type="similarity">
    <text evidence="2">Belongs to the N-acetylmuramoyl-L-alanine amidase 2 family.</text>
</comment>
<feature type="transmembrane region" description="Helical" evidence="8">
    <location>
        <begin position="12"/>
        <end position="33"/>
    </location>
</feature>